<organism evidence="2 3">
    <name type="scientific">Morella rubra</name>
    <name type="common">Chinese bayberry</name>
    <dbReference type="NCBI Taxonomy" id="262757"/>
    <lineage>
        <taxon>Eukaryota</taxon>
        <taxon>Viridiplantae</taxon>
        <taxon>Streptophyta</taxon>
        <taxon>Embryophyta</taxon>
        <taxon>Tracheophyta</taxon>
        <taxon>Spermatophyta</taxon>
        <taxon>Magnoliopsida</taxon>
        <taxon>eudicotyledons</taxon>
        <taxon>Gunneridae</taxon>
        <taxon>Pentapetalae</taxon>
        <taxon>rosids</taxon>
        <taxon>fabids</taxon>
        <taxon>Fagales</taxon>
        <taxon>Myricaceae</taxon>
        <taxon>Morella</taxon>
    </lineage>
</organism>
<feature type="transmembrane region" description="Helical" evidence="1">
    <location>
        <begin position="612"/>
        <end position="636"/>
    </location>
</feature>
<sequence>MSSQSDSNKFDELRWVIQIRRTLEEELEDDAEVPVSIFNVSVEALLASHPESYTPQEVALGPYHYLRPELYEMERYKLAAAKRTAKQFQSLKFQNVVNQLTKVDSRIRPCYHKYLDFKDERLAWMMAIDASFLLEFLQVYAVQEGKTLTRVSSRMSHLVDYAGTKSAHNAFLRDMVSGVSHLLDFLYLPIVPKVEEPSEITEGEGQNYGKQEKESSSADSSYVKQLQDFIWKQVQKLNGGPIRLIKKVVLRNLVAYEASNASGPLVFTRYTELMNGIIDSDEDAKTLRENGIILNRLKNDEEVSKLWNGMSKSVKLTKVPFLDKPNVQRNANATAHDLVKWAALENFEDTLGRECPLQLDNSFPLEPIGHKLDIIKISVDIFRSCRSNWRHLLIHNNLRDSFSSFQLIIKLFMVFIVSTHPMRLRKSVAFTGIPLLAVAATWFFIFGLCLLILSCCRCCRGNSDSYSRIAYTLSLIFLVLLIITAITASGILYTAKGKFRSSTTNILEYLLDQSDRTVETLKDVLNNLEVAKEVGVQQQLFLPPYIQKDIENLGKTTNISAMIPQTKTQETSKQIRHFLDPVMQVLNIVAALMLLVAFVGFIFSVFGLQSAVYILMIIGWILVTGTFILCGISLILHNPRPNFLTFSSDSLAFLSLRILCSVHCSRKHQLDYSSHRLNCASQLLVLKASCTFHNRCPFTVADNYHAVTDSCVAMEEWVQHPTAHSALSELLPCMDHGTAKATLSISRDVAYLMVGRVNQFISTVANNHVAPSAGFIYYNQSGPLMPLLCSPLKFDSSNRRCAPGAVDLSHASRAWMNYVCKATQSGKCTSLGRLTPTSYDQITAAVNVSSTLNRHSSFLVGIVDCTFVRDTFNEIIMLSLILWPVYARKSGTRVKGNSINIFPIFFSGTIVGKNNCP</sequence>
<dbReference type="PANTHER" id="PTHR31414:SF15">
    <property type="entry name" value="PLASMA MEMBRANE FUSION PROTEIN"/>
    <property type="match status" value="1"/>
</dbReference>
<dbReference type="AlphaFoldDB" id="A0A6A1W0H8"/>
<keyword evidence="1" id="KW-0472">Membrane</keyword>
<dbReference type="InterPro" id="IPR004158">
    <property type="entry name" value="DUF247_pln"/>
</dbReference>
<evidence type="ECO:0000313" key="2">
    <source>
        <dbReference type="EMBL" id="KAB1218754.1"/>
    </source>
</evidence>
<dbReference type="PANTHER" id="PTHR31414">
    <property type="entry name" value="TRANSMEMBRANE PROTEIN DDB_G0292058"/>
    <property type="match status" value="1"/>
</dbReference>
<protein>
    <submittedName>
        <fullName evidence="2">Uncharacterized protein</fullName>
    </submittedName>
</protein>
<feature type="transmembrane region" description="Helical" evidence="1">
    <location>
        <begin position="473"/>
        <end position="495"/>
    </location>
</feature>
<dbReference type="Pfam" id="PF03140">
    <property type="entry name" value="DUF247"/>
    <property type="match status" value="1"/>
</dbReference>
<evidence type="ECO:0000313" key="3">
    <source>
        <dbReference type="Proteomes" id="UP000516437"/>
    </source>
</evidence>
<keyword evidence="1" id="KW-1133">Transmembrane helix</keyword>
<name>A0A6A1W0H8_9ROSI</name>
<dbReference type="Proteomes" id="UP000516437">
    <property type="component" value="Chromosome 3"/>
</dbReference>
<gene>
    <name evidence="2" type="ORF">CJ030_MR3G026634</name>
</gene>
<reference evidence="2 3" key="1">
    <citation type="journal article" date="2019" name="Plant Biotechnol. J.">
        <title>The red bayberry genome and genetic basis of sex determination.</title>
        <authorList>
            <person name="Jia H.M."/>
            <person name="Jia H.J."/>
            <person name="Cai Q.L."/>
            <person name="Wang Y."/>
            <person name="Zhao H.B."/>
            <person name="Yang W.F."/>
            <person name="Wang G.Y."/>
            <person name="Li Y.H."/>
            <person name="Zhan D.L."/>
            <person name="Shen Y.T."/>
            <person name="Niu Q.F."/>
            <person name="Chang L."/>
            <person name="Qiu J."/>
            <person name="Zhao L."/>
            <person name="Xie H.B."/>
            <person name="Fu W.Y."/>
            <person name="Jin J."/>
            <person name="Li X.W."/>
            <person name="Jiao Y."/>
            <person name="Zhou C.C."/>
            <person name="Tu T."/>
            <person name="Chai C.Y."/>
            <person name="Gao J.L."/>
            <person name="Fan L.J."/>
            <person name="van de Weg E."/>
            <person name="Wang J.Y."/>
            <person name="Gao Z.S."/>
        </authorList>
    </citation>
    <scope>NUCLEOTIDE SEQUENCE [LARGE SCALE GENOMIC DNA]</scope>
    <source>
        <tissue evidence="2">Leaves</tissue>
    </source>
</reference>
<feature type="transmembrane region" description="Helical" evidence="1">
    <location>
        <begin position="585"/>
        <end position="606"/>
    </location>
</feature>
<dbReference type="GO" id="GO:0005886">
    <property type="term" value="C:plasma membrane"/>
    <property type="evidence" value="ECO:0007669"/>
    <property type="project" value="TreeGrafter"/>
</dbReference>
<dbReference type="InterPro" id="IPR040283">
    <property type="entry name" value="DDB_G0292058-like"/>
</dbReference>
<keyword evidence="1" id="KW-0812">Transmembrane</keyword>
<dbReference type="OrthoDB" id="2356035at2759"/>
<dbReference type="GO" id="GO:0009506">
    <property type="term" value="C:plasmodesma"/>
    <property type="evidence" value="ECO:0007669"/>
    <property type="project" value="TreeGrafter"/>
</dbReference>
<evidence type="ECO:0000256" key="1">
    <source>
        <dbReference type="SAM" id="Phobius"/>
    </source>
</evidence>
<keyword evidence="3" id="KW-1185">Reference proteome</keyword>
<proteinExistence type="predicted"/>
<accession>A0A6A1W0H8</accession>
<comment type="caution">
    <text evidence="2">The sequence shown here is derived from an EMBL/GenBank/DDBJ whole genome shotgun (WGS) entry which is preliminary data.</text>
</comment>
<feature type="transmembrane region" description="Helical" evidence="1">
    <location>
        <begin position="430"/>
        <end position="453"/>
    </location>
</feature>
<dbReference type="EMBL" id="RXIC02000021">
    <property type="protein sequence ID" value="KAB1218754.1"/>
    <property type="molecule type" value="Genomic_DNA"/>
</dbReference>